<comment type="caution">
    <text evidence="2">The sequence shown here is derived from an EMBL/GenBank/DDBJ whole genome shotgun (WGS) entry which is preliminary data.</text>
</comment>
<reference evidence="2" key="2">
    <citation type="submission" date="2021-02" db="EMBL/GenBank/DDBJ databases">
        <authorList>
            <person name="Kimball J.A."/>
            <person name="Haas M.W."/>
            <person name="Macchietto M."/>
            <person name="Kono T."/>
            <person name="Duquette J."/>
            <person name="Shao M."/>
        </authorList>
    </citation>
    <scope>NUCLEOTIDE SEQUENCE</scope>
    <source>
        <tissue evidence="2">Fresh leaf tissue</tissue>
    </source>
</reference>
<dbReference type="EMBL" id="JAAALK010000283">
    <property type="protein sequence ID" value="KAG8077188.1"/>
    <property type="molecule type" value="Genomic_DNA"/>
</dbReference>
<feature type="repeat" description="WD" evidence="1">
    <location>
        <begin position="38"/>
        <end position="79"/>
    </location>
</feature>
<name>A0A8J5SNY8_ZIZPA</name>
<protein>
    <submittedName>
        <fullName evidence="2">Uncharacterized protein</fullName>
    </submittedName>
</protein>
<keyword evidence="3" id="KW-1185">Reference proteome</keyword>
<evidence type="ECO:0000313" key="3">
    <source>
        <dbReference type="Proteomes" id="UP000729402"/>
    </source>
</evidence>
<dbReference type="PANTHER" id="PTHR43991:SF21">
    <property type="entry name" value="GAMYB-BINDING PROTEIN"/>
    <property type="match status" value="1"/>
</dbReference>
<dbReference type="Proteomes" id="UP000729402">
    <property type="component" value="Unassembled WGS sequence"/>
</dbReference>
<dbReference type="PANTHER" id="PTHR43991">
    <property type="entry name" value="WD REPEAT PROTEIN (AFU_ORTHOLOGUE AFUA_8G05640)-RELATED"/>
    <property type="match status" value="1"/>
</dbReference>
<keyword evidence="1" id="KW-0853">WD repeat</keyword>
<dbReference type="SMART" id="SM00320">
    <property type="entry name" value="WD40"/>
    <property type="match status" value="2"/>
</dbReference>
<evidence type="ECO:0000256" key="1">
    <source>
        <dbReference type="PROSITE-ProRule" id="PRU00221"/>
    </source>
</evidence>
<gene>
    <name evidence="2" type="ORF">GUJ93_ZPchr0006g42683</name>
</gene>
<reference evidence="2" key="1">
    <citation type="journal article" date="2021" name="bioRxiv">
        <title>Whole Genome Assembly and Annotation of Northern Wild Rice, Zizania palustris L., Supports a Whole Genome Duplication in the Zizania Genus.</title>
        <authorList>
            <person name="Haas M."/>
            <person name="Kono T."/>
            <person name="Macchietto M."/>
            <person name="Millas R."/>
            <person name="McGilp L."/>
            <person name="Shao M."/>
            <person name="Duquette J."/>
            <person name="Hirsch C.N."/>
            <person name="Kimball J."/>
        </authorList>
    </citation>
    <scope>NUCLEOTIDE SEQUENCE</scope>
    <source>
        <tissue evidence="2">Fresh leaf tissue</tissue>
    </source>
</reference>
<dbReference type="PROSITE" id="PS50082">
    <property type="entry name" value="WD_REPEATS_2"/>
    <property type="match status" value="1"/>
</dbReference>
<dbReference type="InterPro" id="IPR001680">
    <property type="entry name" value="WD40_rpt"/>
</dbReference>
<accession>A0A8J5SNY8</accession>
<dbReference type="AlphaFoldDB" id="A0A8J5SNY8"/>
<organism evidence="2 3">
    <name type="scientific">Zizania palustris</name>
    <name type="common">Northern wild rice</name>
    <dbReference type="NCBI Taxonomy" id="103762"/>
    <lineage>
        <taxon>Eukaryota</taxon>
        <taxon>Viridiplantae</taxon>
        <taxon>Streptophyta</taxon>
        <taxon>Embryophyta</taxon>
        <taxon>Tracheophyta</taxon>
        <taxon>Spermatophyta</taxon>
        <taxon>Magnoliopsida</taxon>
        <taxon>Liliopsida</taxon>
        <taxon>Poales</taxon>
        <taxon>Poaceae</taxon>
        <taxon>BOP clade</taxon>
        <taxon>Oryzoideae</taxon>
        <taxon>Oryzeae</taxon>
        <taxon>Zizaniinae</taxon>
        <taxon>Zizania</taxon>
    </lineage>
</organism>
<dbReference type="OrthoDB" id="20669at2759"/>
<evidence type="ECO:0000313" key="2">
    <source>
        <dbReference type="EMBL" id="KAG8077188.1"/>
    </source>
</evidence>
<dbReference type="PROSITE" id="PS50294">
    <property type="entry name" value="WD_REPEATS_REGION"/>
    <property type="match status" value="1"/>
</dbReference>
<dbReference type="Pfam" id="PF00400">
    <property type="entry name" value="WD40"/>
    <property type="match status" value="2"/>
</dbReference>
<sequence>MWAAAARADVLLVQVVIPYRLLLAAARLAALAVVTSTLVGHLDYSFASAWHPDGRTFATGNQDKTCRVWDLRNLSTSLSVLRGNIGAIRCIRYSSDGQFMLFSEPADFVHVYSAAADYKMSHWNVSACSSAFVHV</sequence>
<proteinExistence type="predicted"/>